<dbReference type="eggNOG" id="ENOG502RQNV">
    <property type="taxonomic scope" value="Eukaryota"/>
</dbReference>
<dbReference type="AlphaFoldDB" id="Q4N4Q8"/>
<reference evidence="2 3" key="1">
    <citation type="journal article" date="2005" name="Science">
        <title>Genome sequence of Theileria parva, a bovine pathogen that transforms lymphocytes.</title>
        <authorList>
            <person name="Gardner M.J."/>
            <person name="Bishop R."/>
            <person name="Shah T."/>
            <person name="de Villiers E.P."/>
            <person name="Carlton J.M."/>
            <person name="Hall N."/>
            <person name="Ren Q."/>
            <person name="Paulsen I.T."/>
            <person name="Pain A."/>
            <person name="Berriman M."/>
            <person name="Wilson R.J.M."/>
            <person name="Sato S."/>
            <person name="Ralph S.A."/>
            <person name="Mann D.J."/>
            <person name="Xiong Z."/>
            <person name="Shallom S.J."/>
            <person name="Weidman J."/>
            <person name="Jiang L."/>
            <person name="Lynn J."/>
            <person name="Weaver B."/>
            <person name="Shoaibi A."/>
            <person name="Domingo A.R."/>
            <person name="Wasawo D."/>
            <person name="Crabtree J."/>
            <person name="Wortman J.R."/>
            <person name="Haas B."/>
            <person name="Angiuoli S.V."/>
            <person name="Creasy T.H."/>
            <person name="Lu C."/>
            <person name="Suh B."/>
            <person name="Silva J.C."/>
            <person name="Utterback T.R."/>
            <person name="Feldblyum T.V."/>
            <person name="Pertea M."/>
            <person name="Allen J."/>
            <person name="Nierman W.C."/>
            <person name="Taracha E.L.N."/>
            <person name="Salzberg S.L."/>
            <person name="White O.R."/>
            <person name="Fitzhugh H.A."/>
            <person name="Morzaria S."/>
            <person name="Venter J.C."/>
            <person name="Fraser C.M."/>
            <person name="Nene V."/>
        </authorList>
    </citation>
    <scope>NUCLEOTIDE SEQUENCE [LARGE SCALE GENOMIC DNA]</scope>
    <source>
        <strain evidence="2 3">Muguga</strain>
    </source>
</reference>
<proteinExistence type="predicted"/>
<dbReference type="OMA" id="VASEMTR"/>
<dbReference type="VEuPathDB" id="PiroplasmaDB:TpMuguga_02g00582"/>
<name>Q4N4Q8_THEPA</name>
<dbReference type="Proteomes" id="UP000001949">
    <property type="component" value="Unassembled WGS sequence"/>
</dbReference>
<comment type="caution">
    <text evidence="2">The sequence shown here is derived from an EMBL/GenBank/DDBJ whole genome shotgun (WGS) entry which is preliminary data.</text>
</comment>
<gene>
    <name evidence="2" type="ordered locus">TP02_0582</name>
</gene>
<organism evidence="2 3">
    <name type="scientific">Theileria parva</name>
    <name type="common">East coast fever infection agent</name>
    <dbReference type="NCBI Taxonomy" id="5875"/>
    <lineage>
        <taxon>Eukaryota</taxon>
        <taxon>Sar</taxon>
        <taxon>Alveolata</taxon>
        <taxon>Apicomplexa</taxon>
        <taxon>Aconoidasida</taxon>
        <taxon>Piroplasmida</taxon>
        <taxon>Theileriidae</taxon>
        <taxon>Theileria</taxon>
    </lineage>
</organism>
<sequence>MKNGSPLGCCIPSGERQNMNPVFKQQYVNEGGKIKMAVPLSPMHYITNANVYGYDERFPPRFDPSFAYYNERIYKPRNMDFEYKEQKFVTPAMSFITQPRRNMSAQVIDSNSQMQEISRSNSINFAQILTSINEKLSKIEFMCKNNQEDIYEIKHLIKPHHKEGVIEGGTRLVIRKLNSGQTLKREDGRIGDENPVNSKSEPPTHTESLCHDQLVTVASEMTRVDDKMLDLSEELKNSNDMLEHYVRNVKFDNLTCLENKLDVMSSDFAKIRGEIQPFDVKPKAEPEGVSMLSNIESKFKKLFSRFDSNPENSLALKPMEPSNQNETGGSIVKLGETMNTPESNTESMESTKTVEISVKIPEITGKTGEISTKTGAAVLSGEMMNLLKGLPLDSKINEIGLTEDEIVFLRNLNHTNSDSLGTAHTHTHTHTHDTDTKSVNLAEFDEKESDDDFGCRLLAPTRADFTPLLDDSIHDLNSSSFS</sequence>
<dbReference type="KEGG" id="tpv:TP02_0582"/>
<feature type="region of interest" description="Disordered" evidence="1">
    <location>
        <begin position="183"/>
        <end position="206"/>
    </location>
</feature>
<keyword evidence="3" id="KW-1185">Reference proteome</keyword>
<dbReference type="RefSeq" id="XP_765148.1">
    <property type="nucleotide sequence ID" value="XM_760055.1"/>
</dbReference>
<evidence type="ECO:0000256" key="1">
    <source>
        <dbReference type="SAM" id="MobiDB-lite"/>
    </source>
</evidence>
<dbReference type="EMBL" id="AAGK01000002">
    <property type="protein sequence ID" value="EAN32865.1"/>
    <property type="molecule type" value="Genomic_DNA"/>
</dbReference>
<dbReference type="GeneID" id="3501577"/>
<feature type="compositionally biased region" description="Basic and acidic residues" evidence="1">
    <location>
        <begin position="183"/>
        <end position="192"/>
    </location>
</feature>
<accession>Q4N4Q8</accession>
<evidence type="ECO:0000313" key="3">
    <source>
        <dbReference type="Proteomes" id="UP000001949"/>
    </source>
</evidence>
<evidence type="ECO:0000313" key="2">
    <source>
        <dbReference type="EMBL" id="EAN32865.1"/>
    </source>
</evidence>
<protein>
    <submittedName>
        <fullName evidence="2">Uncharacterized protein</fullName>
    </submittedName>
</protein>
<dbReference type="InParanoid" id="Q4N4Q8"/>